<evidence type="ECO:0000256" key="4">
    <source>
        <dbReference type="ARBA" id="ARBA00022759"/>
    </source>
</evidence>
<keyword evidence="2" id="KW-0548">Nucleotidyltransferase</keyword>
<dbReference type="InterPro" id="IPR041373">
    <property type="entry name" value="RT_RNaseH"/>
</dbReference>
<dbReference type="EMBL" id="ML979012">
    <property type="protein sequence ID" value="KAF1922937.1"/>
    <property type="molecule type" value="Genomic_DNA"/>
</dbReference>
<evidence type="ECO:0000256" key="2">
    <source>
        <dbReference type="ARBA" id="ARBA00022695"/>
    </source>
</evidence>
<dbReference type="AlphaFoldDB" id="A0A6A5RAU1"/>
<reference evidence="8" key="1">
    <citation type="journal article" date="2020" name="Stud. Mycol.">
        <title>101 Dothideomycetes genomes: a test case for predicting lifestyles and emergence of pathogens.</title>
        <authorList>
            <person name="Haridas S."/>
            <person name="Albert R."/>
            <person name="Binder M."/>
            <person name="Bloem J."/>
            <person name="Labutti K."/>
            <person name="Salamov A."/>
            <person name="Andreopoulos B."/>
            <person name="Baker S."/>
            <person name="Barry K."/>
            <person name="Bills G."/>
            <person name="Bluhm B."/>
            <person name="Cannon C."/>
            <person name="Castanera R."/>
            <person name="Culley D."/>
            <person name="Daum C."/>
            <person name="Ezra D."/>
            <person name="Gonzalez J."/>
            <person name="Henrissat B."/>
            <person name="Kuo A."/>
            <person name="Liang C."/>
            <person name="Lipzen A."/>
            <person name="Lutzoni F."/>
            <person name="Magnuson J."/>
            <person name="Mondo S."/>
            <person name="Nolan M."/>
            <person name="Ohm R."/>
            <person name="Pangilinan J."/>
            <person name="Park H.-J."/>
            <person name="Ramirez L."/>
            <person name="Alfaro M."/>
            <person name="Sun H."/>
            <person name="Tritt A."/>
            <person name="Yoshinaga Y."/>
            <person name="Zwiers L.-H."/>
            <person name="Turgeon B."/>
            <person name="Goodwin S."/>
            <person name="Spatafora J."/>
            <person name="Crous P."/>
            <person name="Grigoriev I."/>
        </authorList>
    </citation>
    <scope>NUCLEOTIDE SEQUENCE</scope>
    <source>
        <strain evidence="8">CBS 183.55</strain>
    </source>
</reference>
<keyword evidence="1" id="KW-0808">Transferase</keyword>
<keyword evidence="9" id="KW-1185">Reference proteome</keyword>
<evidence type="ECO:0000259" key="7">
    <source>
        <dbReference type="Pfam" id="PF17917"/>
    </source>
</evidence>
<evidence type="ECO:0000313" key="9">
    <source>
        <dbReference type="Proteomes" id="UP000800082"/>
    </source>
</evidence>
<keyword evidence="5" id="KW-0378">Hydrolase</keyword>
<proteinExistence type="predicted"/>
<organism evidence="8 9">
    <name type="scientific">Didymella exigua CBS 183.55</name>
    <dbReference type="NCBI Taxonomy" id="1150837"/>
    <lineage>
        <taxon>Eukaryota</taxon>
        <taxon>Fungi</taxon>
        <taxon>Dikarya</taxon>
        <taxon>Ascomycota</taxon>
        <taxon>Pezizomycotina</taxon>
        <taxon>Dothideomycetes</taxon>
        <taxon>Pleosporomycetidae</taxon>
        <taxon>Pleosporales</taxon>
        <taxon>Pleosporineae</taxon>
        <taxon>Didymellaceae</taxon>
        <taxon>Didymella</taxon>
    </lineage>
</organism>
<dbReference type="GO" id="GO:0004519">
    <property type="term" value="F:endonuclease activity"/>
    <property type="evidence" value="ECO:0007669"/>
    <property type="project" value="UniProtKB-KW"/>
</dbReference>
<gene>
    <name evidence="8" type="ORF">M421DRAFT_38918</name>
</gene>
<dbReference type="OrthoDB" id="5599418at2759"/>
<keyword evidence="3" id="KW-0540">Nuclease</keyword>
<sequence>AYFSTKNTKAKVNYTIYNKEMLAVINTKLRSIKHFIVITNYKNLEYFCKTRLLLERHIR</sequence>
<dbReference type="InterPro" id="IPR043502">
    <property type="entry name" value="DNA/RNA_pol_sf"/>
</dbReference>
<dbReference type="Pfam" id="PF17917">
    <property type="entry name" value="RT_RNaseH"/>
    <property type="match status" value="1"/>
</dbReference>
<evidence type="ECO:0000313" key="8">
    <source>
        <dbReference type="EMBL" id="KAF1922937.1"/>
    </source>
</evidence>
<protein>
    <recommendedName>
        <fullName evidence="7">Reverse transcriptase RNase H-like domain-containing protein</fullName>
    </recommendedName>
</protein>
<dbReference type="Proteomes" id="UP000800082">
    <property type="component" value="Unassembled WGS sequence"/>
</dbReference>
<evidence type="ECO:0000256" key="5">
    <source>
        <dbReference type="ARBA" id="ARBA00022801"/>
    </source>
</evidence>
<dbReference type="RefSeq" id="XP_033443190.1">
    <property type="nucleotide sequence ID" value="XM_033589961.1"/>
</dbReference>
<evidence type="ECO:0000256" key="1">
    <source>
        <dbReference type="ARBA" id="ARBA00022679"/>
    </source>
</evidence>
<keyword evidence="4" id="KW-0255">Endonuclease</keyword>
<feature type="non-terminal residue" evidence="8">
    <location>
        <position position="1"/>
    </location>
</feature>
<evidence type="ECO:0000256" key="6">
    <source>
        <dbReference type="ARBA" id="ARBA00022918"/>
    </source>
</evidence>
<keyword evidence="6" id="KW-0695">RNA-directed DNA polymerase</keyword>
<feature type="non-terminal residue" evidence="8">
    <location>
        <position position="59"/>
    </location>
</feature>
<dbReference type="GO" id="GO:0003964">
    <property type="term" value="F:RNA-directed DNA polymerase activity"/>
    <property type="evidence" value="ECO:0007669"/>
    <property type="project" value="UniProtKB-KW"/>
</dbReference>
<dbReference type="GO" id="GO:0016787">
    <property type="term" value="F:hydrolase activity"/>
    <property type="evidence" value="ECO:0007669"/>
    <property type="project" value="UniProtKB-KW"/>
</dbReference>
<feature type="domain" description="Reverse transcriptase RNase H-like" evidence="7">
    <location>
        <begin position="1"/>
        <end position="58"/>
    </location>
</feature>
<dbReference type="SUPFAM" id="SSF56672">
    <property type="entry name" value="DNA/RNA polymerases"/>
    <property type="match status" value="1"/>
</dbReference>
<dbReference type="GeneID" id="54347611"/>
<evidence type="ECO:0000256" key="3">
    <source>
        <dbReference type="ARBA" id="ARBA00022722"/>
    </source>
</evidence>
<accession>A0A6A5RAU1</accession>
<name>A0A6A5RAU1_9PLEO</name>